<dbReference type="EMBL" id="CP073587">
    <property type="protein sequence ID" value="QUN06127.1"/>
    <property type="molecule type" value="Genomic_DNA"/>
</dbReference>
<evidence type="ECO:0000256" key="1">
    <source>
        <dbReference type="SAM" id="MobiDB-lite"/>
    </source>
</evidence>
<reference evidence="2 3" key="1">
    <citation type="submission" date="2021-04" db="EMBL/GenBank/DDBJ databases">
        <title>Novel species identification of genus Shewanella.</title>
        <authorList>
            <person name="Liu G."/>
        </authorList>
    </citation>
    <scope>NUCLEOTIDE SEQUENCE [LARGE SCALE GENOMIC DNA]</scope>
    <source>
        <strain evidence="2 3">FJAT-54481</strain>
    </source>
</reference>
<evidence type="ECO:0000313" key="2">
    <source>
        <dbReference type="EMBL" id="QUN06127.1"/>
    </source>
</evidence>
<feature type="region of interest" description="Disordered" evidence="1">
    <location>
        <begin position="35"/>
        <end position="97"/>
    </location>
</feature>
<gene>
    <name evidence="2" type="ORF">KDN34_01195</name>
</gene>
<evidence type="ECO:0000313" key="3">
    <source>
        <dbReference type="Proteomes" id="UP000679575"/>
    </source>
</evidence>
<accession>A0ABX7YTZ2</accession>
<keyword evidence="3" id="KW-1185">Reference proteome</keyword>
<feature type="compositionally biased region" description="Basic and acidic residues" evidence="1">
    <location>
        <begin position="49"/>
        <end position="66"/>
    </location>
</feature>
<proteinExistence type="predicted"/>
<name>A0ABX7YTZ2_9GAMM</name>
<sequence>MGLDSIYAMVAQPAKATYEPQKDVQQVSTATAIAAYNPDDPQFQQPVNNDRRLRYDRRKEQKPFARERRKSSRRQADQPPPAKAVEEGKGTFIDIDV</sequence>
<dbReference type="Proteomes" id="UP000679575">
    <property type="component" value="Chromosome"/>
</dbReference>
<dbReference type="RefSeq" id="WP_212595143.1">
    <property type="nucleotide sequence ID" value="NZ_CP073587.1"/>
</dbReference>
<protein>
    <submittedName>
        <fullName evidence="2">Uncharacterized protein</fullName>
    </submittedName>
</protein>
<organism evidence="2 3">
    <name type="scientific">Shewanella yunxiaonensis</name>
    <dbReference type="NCBI Taxonomy" id="2829809"/>
    <lineage>
        <taxon>Bacteria</taxon>
        <taxon>Pseudomonadati</taxon>
        <taxon>Pseudomonadota</taxon>
        <taxon>Gammaproteobacteria</taxon>
        <taxon>Alteromonadales</taxon>
        <taxon>Shewanellaceae</taxon>
        <taxon>Shewanella</taxon>
    </lineage>
</organism>